<dbReference type="Pfam" id="PF13439">
    <property type="entry name" value="Glyco_transf_4"/>
    <property type="match status" value="1"/>
</dbReference>
<dbReference type="InterPro" id="IPR001296">
    <property type="entry name" value="Glyco_trans_1"/>
</dbReference>
<proteinExistence type="predicted"/>
<evidence type="ECO:0000259" key="2">
    <source>
        <dbReference type="Pfam" id="PF13439"/>
    </source>
</evidence>
<feature type="domain" description="Glycosyl transferase family 1" evidence="1">
    <location>
        <begin position="189"/>
        <end position="356"/>
    </location>
</feature>
<dbReference type="GO" id="GO:0016757">
    <property type="term" value="F:glycosyltransferase activity"/>
    <property type="evidence" value="ECO:0007669"/>
    <property type="project" value="InterPro"/>
</dbReference>
<dbReference type="Pfam" id="PF00534">
    <property type="entry name" value="Glycos_transf_1"/>
    <property type="match status" value="1"/>
</dbReference>
<dbReference type="EMBL" id="BMWX01000002">
    <property type="protein sequence ID" value="GGZ19742.1"/>
    <property type="molecule type" value="Genomic_DNA"/>
</dbReference>
<evidence type="ECO:0000313" key="4">
    <source>
        <dbReference type="Proteomes" id="UP000619457"/>
    </source>
</evidence>
<gene>
    <name evidence="3" type="primary">csp2G</name>
    <name evidence="3" type="ORF">GCM10007049_10340</name>
</gene>
<keyword evidence="4" id="KW-1185">Reference proteome</keyword>
<dbReference type="PANTHER" id="PTHR12526">
    <property type="entry name" value="GLYCOSYLTRANSFERASE"/>
    <property type="match status" value="1"/>
</dbReference>
<evidence type="ECO:0000313" key="3">
    <source>
        <dbReference type="EMBL" id="GGZ19742.1"/>
    </source>
</evidence>
<feature type="domain" description="Glycosyltransferase subfamily 4-like N-terminal" evidence="2">
    <location>
        <begin position="15"/>
        <end position="177"/>
    </location>
</feature>
<dbReference type="AlphaFoldDB" id="A0A918PQS0"/>
<accession>A0A918PQS0</accession>
<evidence type="ECO:0000259" key="1">
    <source>
        <dbReference type="Pfam" id="PF00534"/>
    </source>
</evidence>
<sequence>MIRVLVIHSAADLYGASRNLVRSVQAIIEEGMEPIVVLPFDGPLVGEITNTGATVHLLDHGVLRRKNLSPAGLLSLAKQLWHSTKTLTRLIKSENVQLVYTNSNANVVGGLLHFTTKKKHVWHIHEIIQNPRWFKFLLEKYISLTGDSVLGVSQAVLDNMQGNVPSSKLKLIYNGIDYRPFKEADYDLKREIGIPDSHILIGMIARVHFWKGQSYFLDIAKHLAERHDNIHFVMVGDAFTGYEYLYDEIKERIREHGLEGKVSDLGYRTDIPNIMGGLDIFMLPSILPDPLPTTVLEAMAAGKPVIATAHGGATEMVLDGETGFLVPWDRAEIAASKFDNLIKNAGLRHQMGLAGQARVIEHFSVDAYFKNLGQLFRDQISIERQ</sequence>
<organism evidence="3 4">
    <name type="scientific">Echinicola pacifica</name>
    <dbReference type="NCBI Taxonomy" id="346377"/>
    <lineage>
        <taxon>Bacteria</taxon>
        <taxon>Pseudomonadati</taxon>
        <taxon>Bacteroidota</taxon>
        <taxon>Cytophagia</taxon>
        <taxon>Cytophagales</taxon>
        <taxon>Cyclobacteriaceae</taxon>
        <taxon>Echinicola</taxon>
    </lineage>
</organism>
<dbReference type="InterPro" id="IPR028098">
    <property type="entry name" value="Glyco_trans_4-like_N"/>
</dbReference>
<reference evidence="3" key="2">
    <citation type="submission" date="2020-09" db="EMBL/GenBank/DDBJ databases">
        <authorList>
            <person name="Sun Q."/>
            <person name="Kim S."/>
        </authorList>
    </citation>
    <scope>NUCLEOTIDE SEQUENCE</scope>
    <source>
        <strain evidence="3">KCTC 12368</strain>
    </source>
</reference>
<reference evidence="3" key="1">
    <citation type="journal article" date="2014" name="Int. J. Syst. Evol. Microbiol.">
        <title>Complete genome sequence of Corynebacterium casei LMG S-19264T (=DSM 44701T), isolated from a smear-ripened cheese.</title>
        <authorList>
            <consortium name="US DOE Joint Genome Institute (JGI-PGF)"/>
            <person name="Walter F."/>
            <person name="Albersmeier A."/>
            <person name="Kalinowski J."/>
            <person name="Ruckert C."/>
        </authorList>
    </citation>
    <scope>NUCLEOTIDE SEQUENCE</scope>
    <source>
        <strain evidence="3">KCTC 12368</strain>
    </source>
</reference>
<dbReference type="PANTHER" id="PTHR12526:SF630">
    <property type="entry name" value="GLYCOSYLTRANSFERASE"/>
    <property type="match status" value="1"/>
</dbReference>
<dbReference type="Gene3D" id="3.40.50.2000">
    <property type="entry name" value="Glycogen Phosphorylase B"/>
    <property type="match status" value="2"/>
</dbReference>
<dbReference type="Proteomes" id="UP000619457">
    <property type="component" value="Unassembled WGS sequence"/>
</dbReference>
<comment type="caution">
    <text evidence="3">The sequence shown here is derived from an EMBL/GenBank/DDBJ whole genome shotgun (WGS) entry which is preliminary data.</text>
</comment>
<keyword evidence="3" id="KW-0808">Transferase</keyword>
<name>A0A918PQS0_9BACT</name>
<dbReference type="RefSeq" id="WP_026235589.1">
    <property type="nucleotide sequence ID" value="NZ_BMWX01000002.1"/>
</dbReference>
<dbReference type="SUPFAM" id="SSF53756">
    <property type="entry name" value="UDP-Glycosyltransferase/glycogen phosphorylase"/>
    <property type="match status" value="1"/>
</dbReference>
<protein>
    <submittedName>
        <fullName evidence="3">Glycosyl transferase</fullName>
    </submittedName>
</protein>